<dbReference type="AlphaFoldDB" id="A0AAJ0BC10"/>
<organism evidence="3 4">
    <name type="scientific">Echria macrotheca</name>
    <dbReference type="NCBI Taxonomy" id="438768"/>
    <lineage>
        <taxon>Eukaryota</taxon>
        <taxon>Fungi</taxon>
        <taxon>Dikarya</taxon>
        <taxon>Ascomycota</taxon>
        <taxon>Pezizomycotina</taxon>
        <taxon>Sordariomycetes</taxon>
        <taxon>Sordariomycetidae</taxon>
        <taxon>Sordariales</taxon>
        <taxon>Schizotheciaceae</taxon>
        <taxon>Echria</taxon>
    </lineage>
</organism>
<dbReference type="Proteomes" id="UP001239445">
    <property type="component" value="Unassembled WGS sequence"/>
</dbReference>
<feature type="compositionally biased region" description="Polar residues" evidence="1">
    <location>
        <begin position="440"/>
        <end position="449"/>
    </location>
</feature>
<dbReference type="EMBL" id="MU839836">
    <property type="protein sequence ID" value="KAK1753982.1"/>
    <property type="molecule type" value="Genomic_DNA"/>
</dbReference>
<feature type="compositionally biased region" description="Low complexity" evidence="1">
    <location>
        <begin position="214"/>
        <end position="238"/>
    </location>
</feature>
<evidence type="ECO:0000313" key="3">
    <source>
        <dbReference type="EMBL" id="KAK1753982.1"/>
    </source>
</evidence>
<feature type="transmembrane region" description="Helical" evidence="2">
    <location>
        <begin position="276"/>
        <end position="301"/>
    </location>
</feature>
<evidence type="ECO:0000256" key="2">
    <source>
        <dbReference type="SAM" id="Phobius"/>
    </source>
</evidence>
<keyword evidence="4" id="KW-1185">Reference proteome</keyword>
<feature type="compositionally biased region" description="Polar residues" evidence="1">
    <location>
        <begin position="512"/>
        <end position="521"/>
    </location>
</feature>
<accession>A0AAJ0BC10</accession>
<feature type="region of interest" description="Disordered" evidence="1">
    <location>
        <begin position="419"/>
        <end position="471"/>
    </location>
</feature>
<keyword evidence="2" id="KW-1133">Transmembrane helix</keyword>
<keyword evidence="2" id="KW-0472">Membrane</keyword>
<proteinExistence type="predicted"/>
<protein>
    <submittedName>
        <fullName evidence="3">Uncharacterized protein</fullName>
    </submittedName>
</protein>
<feature type="region of interest" description="Disordered" evidence="1">
    <location>
        <begin position="485"/>
        <end position="565"/>
    </location>
</feature>
<evidence type="ECO:0000256" key="1">
    <source>
        <dbReference type="SAM" id="MobiDB-lite"/>
    </source>
</evidence>
<gene>
    <name evidence="3" type="ORF">QBC47DRAFT_403378</name>
</gene>
<evidence type="ECO:0000313" key="4">
    <source>
        <dbReference type="Proteomes" id="UP001239445"/>
    </source>
</evidence>
<feature type="compositionally biased region" description="Gly residues" evidence="1">
    <location>
        <begin position="539"/>
        <end position="565"/>
    </location>
</feature>
<feature type="compositionally biased region" description="Polar residues" evidence="1">
    <location>
        <begin position="460"/>
        <end position="471"/>
    </location>
</feature>
<name>A0AAJ0BC10_9PEZI</name>
<sequence>MEDGSTGCCPVACSGADCPSALTAGSSEASPAAGGPTVLVTQTRTSTITVYTGAPTTSLVTKTNTIAITILNPTERTQTATVTATSFVQNARRSVVPEEALEGVPQGSRTAGNLEQRQAFTVTSTVTADVFTTVFRPSTLLATITNTVFTTAFVAPNAVTTVFVTTTTTVFVPAGAIPTTPAPTAVPTLPGSSSVPATPTTSPTPSTILPPPSTSSSTTNTPASTISSSTLSPSTSTSMVMETMVNSSVAPSPTTSATPAPSATPVAAPLFTTTQIIGLAVGSVLGALFLILLAFLLRALVRRRRAAQATMRQQLTPPEEGTTMTILPSSGGPRRGGGGPTAARTIPPPPPPNISGASSGVPVVPGPAAAVDNNSMLTGEGEVRIVIRPAPKRRTQSSQLWPMPPGHRGQTYSLFVEETTTTGETTPQDPGEWSIASERGSVSATNSSPGERRNYDVEGSNDNNGRGMRPSTSVYSAAWDRETSFGGRSEASGSGYTYPGIGTLLTPPPTWHGNQQSSGQQEMWGVDPADYDEDEGGGRRGGNGNGGGAGAGGFAGGSLGIGKAW</sequence>
<feature type="region of interest" description="Disordered" evidence="1">
    <location>
        <begin position="174"/>
        <end position="238"/>
    </location>
</feature>
<reference evidence="3" key="1">
    <citation type="submission" date="2023-06" db="EMBL/GenBank/DDBJ databases">
        <title>Genome-scale phylogeny and comparative genomics of the fungal order Sordariales.</title>
        <authorList>
            <consortium name="Lawrence Berkeley National Laboratory"/>
            <person name="Hensen N."/>
            <person name="Bonometti L."/>
            <person name="Westerberg I."/>
            <person name="Brannstrom I.O."/>
            <person name="Guillou S."/>
            <person name="Cros-Aarteil S."/>
            <person name="Calhoun S."/>
            <person name="Haridas S."/>
            <person name="Kuo A."/>
            <person name="Mondo S."/>
            <person name="Pangilinan J."/>
            <person name="Riley R."/>
            <person name="Labutti K."/>
            <person name="Andreopoulos B."/>
            <person name="Lipzen A."/>
            <person name="Chen C."/>
            <person name="Yanf M."/>
            <person name="Daum C."/>
            <person name="Ng V."/>
            <person name="Clum A."/>
            <person name="Steindorff A."/>
            <person name="Ohm R."/>
            <person name="Martin F."/>
            <person name="Silar P."/>
            <person name="Natvig D."/>
            <person name="Lalanne C."/>
            <person name="Gautier V."/>
            <person name="Ament-Velasquez S.L."/>
            <person name="Kruys A."/>
            <person name="Hutchinson M.I."/>
            <person name="Powell A.J."/>
            <person name="Barry K."/>
            <person name="Miller A.N."/>
            <person name="Grigoriev I.V."/>
            <person name="Debuchy R."/>
            <person name="Gladieux P."/>
            <person name="Thoren M.H."/>
            <person name="Johannesson H."/>
        </authorList>
    </citation>
    <scope>NUCLEOTIDE SEQUENCE</scope>
    <source>
        <strain evidence="3">PSN4</strain>
    </source>
</reference>
<feature type="region of interest" description="Disordered" evidence="1">
    <location>
        <begin position="309"/>
        <end position="357"/>
    </location>
</feature>
<keyword evidence="2" id="KW-0812">Transmembrane</keyword>
<comment type="caution">
    <text evidence="3">The sequence shown here is derived from an EMBL/GenBank/DDBJ whole genome shotgun (WGS) entry which is preliminary data.</text>
</comment>
<feature type="compositionally biased region" description="Low complexity" evidence="1">
    <location>
        <begin position="174"/>
        <end position="207"/>
    </location>
</feature>